<dbReference type="EMBL" id="GBHO01009483">
    <property type="protein sequence ID" value="JAG34121.1"/>
    <property type="molecule type" value="Transcribed_RNA"/>
</dbReference>
<evidence type="ECO:0000313" key="3">
    <source>
        <dbReference type="EMBL" id="JAG34121.1"/>
    </source>
</evidence>
<feature type="compositionally biased region" description="Polar residues" evidence="2">
    <location>
        <begin position="703"/>
        <end position="716"/>
    </location>
</feature>
<feature type="compositionally biased region" description="Polar residues" evidence="2">
    <location>
        <begin position="83"/>
        <end position="94"/>
    </location>
</feature>
<feature type="region of interest" description="Disordered" evidence="2">
    <location>
        <begin position="357"/>
        <end position="385"/>
    </location>
</feature>
<feature type="region of interest" description="Disordered" evidence="2">
    <location>
        <begin position="592"/>
        <end position="753"/>
    </location>
</feature>
<feature type="region of interest" description="Disordered" evidence="2">
    <location>
        <begin position="1"/>
        <end position="98"/>
    </location>
</feature>
<accession>A0A0A9YR88</accession>
<feature type="compositionally biased region" description="Basic and acidic residues" evidence="2">
    <location>
        <begin position="620"/>
        <end position="631"/>
    </location>
</feature>
<feature type="compositionally biased region" description="Basic residues" evidence="2">
    <location>
        <begin position="1382"/>
        <end position="1392"/>
    </location>
</feature>
<organism evidence="3">
    <name type="scientific">Lygus hesperus</name>
    <name type="common">Western plant bug</name>
    <dbReference type="NCBI Taxonomy" id="30085"/>
    <lineage>
        <taxon>Eukaryota</taxon>
        <taxon>Metazoa</taxon>
        <taxon>Ecdysozoa</taxon>
        <taxon>Arthropoda</taxon>
        <taxon>Hexapoda</taxon>
        <taxon>Insecta</taxon>
        <taxon>Pterygota</taxon>
        <taxon>Neoptera</taxon>
        <taxon>Paraneoptera</taxon>
        <taxon>Hemiptera</taxon>
        <taxon>Heteroptera</taxon>
        <taxon>Panheteroptera</taxon>
        <taxon>Cimicomorpha</taxon>
        <taxon>Miridae</taxon>
        <taxon>Mirini</taxon>
        <taxon>Lygus</taxon>
    </lineage>
</organism>
<name>A0A0A9YR88_LYGHE</name>
<feature type="coiled-coil region" evidence="1">
    <location>
        <begin position="1328"/>
        <end position="1358"/>
    </location>
</feature>
<feature type="coiled-coil region" evidence="1">
    <location>
        <begin position="1042"/>
        <end position="1168"/>
    </location>
</feature>
<feature type="compositionally biased region" description="Low complexity" evidence="2">
    <location>
        <begin position="1360"/>
        <end position="1379"/>
    </location>
</feature>
<evidence type="ECO:0000256" key="1">
    <source>
        <dbReference type="SAM" id="Coils"/>
    </source>
</evidence>
<feature type="region of interest" description="Disordered" evidence="2">
    <location>
        <begin position="181"/>
        <end position="201"/>
    </location>
</feature>
<feature type="compositionally biased region" description="Polar residues" evidence="2">
    <location>
        <begin position="151"/>
        <end position="163"/>
    </location>
</feature>
<reference evidence="3" key="2">
    <citation type="submission" date="2014-07" db="EMBL/GenBank/DDBJ databases">
        <authorList>
            <person name="Hull J."/>
        </authorList>
    </citation>
    <scope>NUCLEOTIDE SEQUENCE</scope>
</reference>
<feature type="coiled-coil region" evidence="1">
    <location>
        <begin position="925"/>
        <end position="1000"/>
    </location>
</feature>
<feature type="compositionally biased region" description="Acidic residues" evidence="2">
    <location>
        <begin position="670"/>
        <end position="692"/>
    </location>
</feature>
<evidence type="ECO:0000256" key="2">
    <source>
        <dbReference type="SAM" id="MobiDB-lite"/>
    </source>
</evidence>
<feature type="region of interest" description="Disordered" evidence="2">
    <location>
        <begin position="542"/>
        <end position="564"/>
    </location>
</feature>
<feature type="compositionally biased region" description="Acidic residues" evidence="2">
    <location>
        <begin position="721"/>
        <end position="745"/>
    </location>
</feature>
<feature type="compositionally biased region" description="Polar residues" evidence="2">
    <location>
        <begin position="57"/>
        <end position="72"/>
    </location>
</feature>
<feature type="compositionally biased region" description="Basic and acidic residues" evidence="2">
    <location>
        <begin position="651"/>
        <end position="667"/>
    </location>
</feature>
<feature type="compositionally biased region" description="Basic and acidic residues" evidence="2">
    <location>
        <begin position="374"/>
        <end position="385"/>
    </location>
</feature>
<feature type="compositionally biased region" description="Low complexity" evidence="2">
    <location>
        <begin position="599"/>
        <end position="610"/>
    </location>
</feature>
<feature type="region of interest" description="Disordered" evidence="2">
    <location>
        <begin position="137"/>
        <end position="163"/>
    </location>
</feature>
<feature type="compositionally biased region" description="Low complexity" evidence="2">
    <location>
        <begin position="632"/>
        <end position="641"/>
    </location>
</feature>
<keyword evidence="1" id="KW-0175">Coiled coil</keyword>
<feature type="region of interest" description="Disordered" evidence="2">
    <location>
        <begin position="1359"/>
        <end position="1392"/>
    </location>
</feature>
<sequence length="1392" mass="157807">MLSFLMGKRKRRGERSRMGNNHSKIEENGQGSGAVKDISVRGRGNETNLTDDEKGSENLTETVPVISSTNELSEVPREAENPDLSTPDTFAKTTQESDKTFAITVQDLPVEHTYRILDEITPKMDSPRSNQDIIGGATNEIEENGEKVKDSGSSSVGLNPTESPITCHEREQVLRITRVHSLDSSSEDPRGLNQSSSPSVEPVVVTKCDDGRGAGKSAAKTLTDLEKSRKAFFMGLLEETVEEIYPEDVKYVETPVVVEHSQHPPDPPLERLQISTNCAVSDESTIDCSEINTVETLDNVVDLTHGELIAKPEELQSMSSIVCDLDDPTNSIVPPTLNSITLEFKNPLEENFVEETCREEGSSYETTSYSDLGQSKHDNDSEEDTQKYFEETYDDVTESKIVTDIDGIIVLTTEEKEHSDMECDDEESGIVGNSDALSLNEVSLTNTIDERVTDSGLENPDLDDVLHTELDDISLEEFETAGCEASESISIDLVITEVKCDGLSGQAPEVVIEKLENGPENRAEDPGQSGNDVKLDEVGNCVETGEGESDDRPRGGLGTGLPGPRRGLIAPVHCAIPRDEHRVDMLTLSNGTYETFPRSNLSLASSSDESIGTKVKKHVRWADTDEGKSLESYDSYSSCSSSEDEESGSEDEGRGVDQELEVTRDVPADVNEDDDEDDTSDSDEESESDEEDNKTGADDTFTESDISVVNLESANESNDDKLEEDECDEDEDEEEEVEEKMEADETETKTEENLVETITRLQEELLTKAASLERAQSDLDAAFLEADKARRKIERLQEELDSLKRRNADLQNSIESGSLTCEAKEQLESQIRKLENELQSVKSERNRLESRLSSLEQERDQEIRMVQRALEETMKEQTEREAKYQKEFETERTLSSQRELQMLEDFEWKLRETEKNAKKKVEGAETEAAKRIHDMEAKLVRAEADLERLAELKLCEIELKQLKVTSSEQRRTLRQVTRQFEELQVNEKILQEEVNRLRLALDKEKLTVTNLQTIHKEELAEKDRKHRVKLEVQVSQITSEWEDRLRRELAKLKGNLENTHREEKIVAVDMVKLLKEQEIAALKQGWEKKVKEFKDEIANYKQKLEAMENSHKEEIENAQTCSDRDALDLRRKMDKLDMEYQSKIEKMQEQHEAELNDLRQECERKILQIDSTYQLQAGTTRTTIELVKQQMMNENQSRIDRLQAMHIQQMEEQWAMLDLERRNEVRGLEDAHRAALEQLRKELDEIRKVGPSPTNSQTVIGSFFRYFTQAVTPTGGKQSNRQRTPIPESAKQMVIEQLNHEATNPYSCGSLDGIEAVSAGSDAEKILFAKLQQLTRQANEDKAEIERLRLRLEEKECVNTTQHTTAHQQQQQQQRGQQHPPHPTRRNRKRRN</sequence>
<protein>
    <submittedName>
        <fullName evidence="3">Uncharacterized protein</fullName>
    </submittedName>
</protein>
<proteinExistence type="predicted"/>
<reference evidence="3" key="1">
    <citation type="journal article" date="2014" name="PLoS ONE">
        <title>Transcriptome-Based Identification of ABC Transporters in the Western Tarnished Plant Bug Lygus hesperus.</title>
        <authorList>
            <person name="Hull J.J."/>
            <person name="Chaney K."/>
            <person name="Geib S.M."/>
            <person name="Fabrick J.A."/>
            <person name="Brent C.S."/>
            <person name="Walsh D."/>
            <person name="Lavine L.C."/>
        </authorList>
    </citation>
    <scope>NUCLEOTIDE SEQUENCE</scope>
</reference>
<gene>
    <name evidence="3" type="ORF">CM83_83527</name>
</gene>
<feature type="region of interest" description="Disordered" evidence="2">
    <location>
        <begin position="517"/>
        <end position="536"/>
    </location>
</feature>